<keyword evidence="1" id="KW-0472">Membrane</keyword>
<dbReference type="Proteomes" id="UP000304947">
    <property type="component" value="Unassembled WGS sequence"/>
</dbReference>
<evidence type="ECO:0000313" key="2">
    <source>
        <dbReference type="EMBL" id="TIA56053.1"/>
    </source>
</evidence>
<dbReference type="EMBL" id="QZBU01001114">
    <property type="protein sequence ID" value="TIA56053.1"/>
    <property type="molecule type" value="Genomic_DNA"/>
</dbReference>
<comment type="caution">
    <text evidence="2">The sequence shown here is derived from an EMBL/GenBank/DDBJ whole genome shotgun (WGS) entry which is preliminary data.</text>
</comment>
<name>A0A4T0D519_AURPU</name>
<feature type="transmembrane region" description="Helical" evidence="1">
    <location>
        <begin position="7"/>
        <end position="25"/>
    </location>
</feature>
<sequence length="60" mass="7206">MSQTTTILLALVLSIFFVFLFWYIWVKLLDWELKVWYGKILRHREREVEQTEMDLEGGGG</sequence>
<evidence type="ECO:0000313" key="3">
    <source>
        <dbReference type="Proteomes" id="UP000304947"/>
    </source>
</evidence>
<protein>
    <submittedName>
        <fullName evidence="2">Uncharacterized protein</fullName>
    </submittedName>
</protein>
<organism evidence="2 3">
    <name type="scientific">Aureobasidium pullulans</name>
    <name type="common">Black yeast</name>
    <name type="synonym">Pullularia pullulans</name>
    <dbReference type="NCBI Taxonomy" id="5580"/>
    <lineage>
        <taxon>Eukaryota</taxon>
        <taxon>Fungi</taxon>
        <taxon>Dikarya</taxon>
        <taxon>Ascomycota</taxon>
        <taxon>Pezizomycotina</taxon>
        <taxon>Dothideomycetes</taxon>
        <taxon>Dothideomycetidae</taxon>
        <taxon>Dothideales</taxon>
        <taxon>Saccotheciaceae</taxon>
        <taxon>Aureobasidium</taxon>
    </lineage>
</organism>
<proteinExistence type="predicted"/>
<evidence type="ECO:0000256" key="1">
    <source>
        <dbReference type="SAM" id="Phobius"/>
    </source>
</evidence>
<keyword evidence="1" id="KW-1133">Transmembrane helix</keyword>
<keyword evidence="1" id="KW-0812">Transmembrane</keyword>
<dbReference type="AlphaFoldDB" id="A0A4T0D519"/>
<gene>
    <name evidence="2" type="ORF">D6C83_04094</name>
</gene>
<reference evidence="2 3" key="1">
    <citation type="submission" date="2018-10" db="EMBL/GenBank/DDBJ databases">
        <title>Fifty Aureobasidium pullulans genomes reveal a recombining polyextremotolerant generalist.</title>
        <authorList>
            <person name="Gostincar C."/>
            <person name="Turk M."/>
            <person name="Zajc J."/>
            <person name="Gunde-Cimerman N."/>
        </authorList>
    </citation>
    <scope>NUCLEOTIDE SEQUENCE [LARGE SCALE GENOMIC DNA]</scope>
    <source>
        <strain evidence="2 3">EXF-3380</strain>
    </source>
</reference>
<accession>A0A4T0D519</accession>